<accession>A0A8J7I8G3</accession>
<comment type="caution">
    <text evidence="1">The sequence shown here is derived from an EMBL/GenBank/DDBJ whole genome shotgun (WGS) entry which is preliminary data.</text>
</comment>
<organism evidence="1 2">
    <name type="scientific">Dendronalium phyllosphericum CENA369</name>
    <dbReference type="NCBI Taxonomy" id="1725256"/>
    <lineage>
        <taxon>Bacteria</taxon>
        <taxon>Bacillati</taxon>
        <taxon>Cyanobacteriota</taxon>
        <taxon>Cyanophyceae</taxon>
        <taxon>Nostocales</taxon>
        <taxon>Nostocaceae</taxon>
        <taxon>Dendronalium</taxon>
        <taxon>Dendronalium phyllosphericum</taxon>
    </lineage>
</organism>
<protein>
    <submittedName>
        <fullName evidence="1">Uncharacterized protein</fullName>
    </submittedName>
</protein>
<evidence type="ECO:0000313" key="2">
    <source>
        <dbReference type="Proteomes" id="UP000662314"/>
    </source>
</evidence>
<reference evidence="1 2" key="1">
    <citation type="journal article" date="2021" name="Int. J. Syst. Evol. Microbiol.">
        <title>Amazonocrinis nigriterrae gen. nov., sp. nov., Atlanticothrix silvestris gen. nov., sp. nov. and Dendronalium phyllosphericum gen. nov., sp. nov., nostocacean cyanobacteria from Brazilian environments.</title>
        <authorList>
            <person name="Alvarenga D.O."/>
            <person name="Andreote A.P.D."/>
            <person name="Branco L.H.Z."/>
            <person name="Delbaje E."/>
            <person name="Cruz R.B."/>
            <person name="Varani A.M."/>
            <person name="Fiore M.F."/>
        </authorList>
    </citation>
    <scope>NUCLEOTIDE SEQUENCE [LARGE SCALE GENOMIC DNA]</scope>
    <source>
        <strain evidence="1 2">CENA369</strain>
    </source>
</reference>
<dbReference type="Proteomes" id="UP000662314">
    <property type="component" value="Unassembled WGS sequence"/>
</dbReference>
<proteinExistence type="predicted"/>
<name>A0A8J7I8G3_9NOST</name>
<evidence type="ECO:0000313" key="1">
    <source>
        <dbReference type="EMBL" id="MBH8575076.1"/>
    </source>
</evidence>
<keyword evidence="2" id="KW-1185">Reference proteome</keyword>
<gene>
    <name evidence="1" type="ORF">I8752_19050</name>
</gene>
<dbReference type="AlphaFoldDB" id="A0A8J7I8G3"/>
<dbReference type="EMBL" id="JAECZA010000101">
    <property type="protein sequence ID" value="MBH8575076.1"/>
    <property type="molecule type" value="Genomic_DNA"/>
</dbReference>
<sequence>MESASPLGIIARKSKRWIDYDRYYESAIAPVMLNYNPLHCLPAAEDLPDSDDEPVDNQLQHLIPGLLEAILAWLWASRMDWFFRVDMGI</sequence>